<gene>
    <name evidence="2" type="ORF">PENPOL_c002G07271</name>
</gene>
<evidence type="ECO:0000313" key="2">
    <source>
        <dbReference type="EMBL" id="OQD69580.1"/>
    </source>
</evidence>
<dbReference type="EMBL" id="MDYM01000002">
    <property type="protein sequence ID" value="OQD69580.1"/>
    <property type="molecule type" value="Genomic_DNA"/>
</dbReference>
<evidence type="ECO:0000256" key="1">
    <source>
        <dbReference type="SAM" id="MobiDB-lite"/>
    </source>
</evidence>
<protein>
    <submittedName>
        <fullName evidence="2">Uncharacterized protein</fullName>
    </submittedName>
</protein>
<feature type="region of interest" description="Disordered" evidence="1">
    <location>
        <begin position="160"/>
        <end position="189"/>
    </location>
</feature>
<reference evidence="3" key="1">
    <citation type="journal article" date="2017" name="Nat. Microbiol.">
        <title>Global analysis of biosynthetic gene clusters reveals vast potential of secondary metabolite production in Penicillium species.</title>
        <authorList>
            <person name="Nielsen J.C."/>
            <person name="Grijseels S."/>
            <person name="Prigent S."/>
            <person name="Ji B."/>
            <person name="Dainat J."/>
            <person name="Nielsen K.F."/>
            <person name="Frisvad J.C."/>
            <person name="Workman M."/>
            <person name="Nielsen J."/>
        </authorList>
    </citation>
    <scope>NUCLEOTIDE SEQUENCE [LARGE SCALE GENOMIC DNA]</scope>
    <source>
        <strain evidence="3">IBT 4502</strain>
    </source>
</reference>
<comment type="caution">
    <text evidence="2">The sequence shown here is derived from an EMBL/GenBank/DDBJ whole genome shotgun (WGS) entry which is preliminary data.</text>
</comment>
<organism evidence="2 3">
    <name type="scientific">Penicillium polonicum</name>
    <dbReference type="NCBI Taxonomy" id="60169"/>
    <lineage>
        <taxon>Eukaryota</taxon>
        <taxon>Fungi</taxon>
        <taxon>Dikarya</taxon>
        <taxon>Ascomycota</taxon>
        <taxon>Pezizomycotina</taxon>
        <taxon>Eurotiomycetes</taxon>
        <taxon>Eurotiomycetidae</taxon>
        <taxon>Eurotiales</taxon>
        <taxon>Aspergillaceae</taxon>
        <taxon>Penicillium</taxon>
    </lineage>
</organism>
<proteinExistence type="predicted"/>
<sequence length="189" mass="21260">MGLWNVNLDTGPKLNSYGKSLLSGSGGAKEALAKFAMLVEAESALVGAETLTELKGGFARVNSDMREISRQMGETRMQTEMTRQKRINANLRRLLQPSTSPEHRYSTMNHNRVPQIGDWIREETEFIDWVDEKKPVLSMSGNPEARKSYIATKMIHHQNESRRSLWDSSFSRTTIPQPNPTLSLGHGAM</sequence>
<feature type="compositionally biased region" description="Polar residues" evidence="1">
    <location>
        <begin position="166"/>
        <end position="182"/>
    </location>
</feature>
<keyword evidence="3" id="KW-1185">Reference proteome</keyword>
<accession>A0A1V6NY73</accession>
<name>A0A1V6NY73_PENPO</name>
<dbReference type="AlphaFoldDB" id="A0A1V6NY73"/>
<dbReference type="Proteomes" id="UP000191408">
    <property type="component" value="Unassembled WGS sequence"/>
</dbReference>
<evidence type="ECO:0000313" key="3">
    <source>
        <dbReference type="Proteomes" id="UP000191408"/>
    </source>
</evidence>